<keyword evidence="1" id="KW-0175">Coiled coil</keyword>
<accession>A0A9W9VTX0</accession>
<dbReference type="EMBL" id="JAPZBS010000001">
    <property type="protein sequence ID" value="KAJ5389198.1"/>
    <property type="molecule type" value="Genomic_DNA"/>
</dbReference>
<name>A0A9W9VTX0_9EURO</name>
<dbReference type="RefSeq" id="XP_056559926.1">
    <property type="nucleotide sequence ID" value="XM_056693197.1"/>
</dbReference>
<gene>
    <name evidence="2" type="ORF">N7496_000266</name>
</gene>
<feature type="coiled-coil region" evidence="1">
    <location>
        <begin position="116"/>
        <end position="144"/>
    </location>
</feature>
<organism evidence="2 3">
    <name type="scientific">Penicillium cataractarum</name>
    <dbReference type="NCBI Taxonomy" id="2100454"/>
    <lineage>
        <taxon>Eukaryota</taxon>
        <taxon>Fungi</taxon>
        <taxon>Dikarya</taxon>
        <taxon>Ascomycota</taxon>
        <taxon>Pezizomycotina</taxon>
        <taxon>Eurotiomycetes</taxon>
        <taxon>Eurotiomycetidae</taxon>
        <taxon>Eurotiales</taxon>
        <taxon>Aspergillaceae</taxon>
        <taxon>Penicillium</taxon>
    </lineage>
</organism>
<dbReference type="GeneID" id="81432374"/>
<dbReference type="Proteomes" id="UP001147782">
    <property type="component" value="Unassembled WGS sequence"/>
</dbReference>
<evidence type="ECO:0000256" key="1">
    <source>
        <dbReference type="SAM" id="Coils"/>
    </source>
</evidence>
<proteinExistence type="predicted"/>
<dbReference type="AlphaFoldDB" id="A0A9W9VTX0"/>
<comment type="caution">
    <text evidence="2">The sequence shown here is derived from an EMBL/GenBank/DDBJ whole genome shotgun (WGS) entry which is preliminary data.</text>
</comment>
<dbReference type="OrthoDB" id="4364812at2759"/>
<reference evidence="2" key="1">
    <citation type="submission" date="2022-11" db="EMBL/GenBank/DDBJ databases">
        <authorList>
            <person name="Petersen C."/>
        </authorList>
    </citation>
    <scope>NUCLEOTIDE SEQUENCE</scope>
    <source>
        <strain evidence="2">IBT 29864</strain>
    </source>
</reference>
<keyword evidence="3" id="KW-1185">Reference proteome</keyword>
<evidence type="ECO:0000313" key="2">
    <source>
        <dbReference type="EMBL" id="KAJ5389198.1"/>
    </source>
</evidence>
<evidence type="ECO:0000313" key="3">
    <source>
        <dbReference type="Proteomes" id="UP001147782"/>
    </source>
</evidence>
<protein>
    <submittedName>
        <fullName evidence="2">Uncharacterized protein</fullName>
    </submittedName>
</protein>
<reference evidence="2" key="2">
    <citation type="journal article" date="2023" name="IMA Fungus">
        <title>Comparative genomic study of the Penicillium genus elucidates a diverse pangenome and 15 lateral gene transfer events.</title>
        <authorList>
            <person name="Petersen C."/>
            <person name="Sorensen T."/>
            <person name="Nielsen M.R."/>
            <person name="Sondergaard T.E."/>
            <person name="Sorensen J.L."/>
            <person name="Fitzpatrick D.A."/>
            <person name="Frisvad J.C."/>
            <person name="Nielsen K.L."/>
        </authorList>
    </citation>
    <scope>NUCLEOTIDE SEQUENCE</scope>
    <source>
        <strain evidence="2">IBT 29864</strain>
    </source>
</reference>
<sequence>MNSEDFRIRSPDLFLLPYEDQKKQRRVSKVSDLTPQERELLSRVCHVSAERQPLGRIWLRTCYQPSSDVAFSEIEAWLKVKGNYSIFNDASLYDFGANWEKVFLRIPQLLESYQSAEEYEESAKEALEAGIEAEAEDAEQAEADGYDPEEDGLPWPCFFGDYHMARIVGRIYIVDAKTLASEGRHAGKVLAVWYDECGRVIRSYRHNNVDDAACYVYLDDCYLTEHGCWANAKIGKEYEWGAPFGPPYGESGESEEEDDD</sequence>